<proteinExistence type="predicted"/>
<dbReference type="AlphaFoldDB" id="A0ABD1HTX4"/>
<accession>A0ABD1HTX4</accession>
<evidence type="ECO:0000256" key="1">
    <source>
        <dbReference type="SAM" id="MobiDB-lite"/>
    </source>
</evidence>
<organism evidence="2 3">
    <name type="scientific">Salvia divinorum</name>
    <name type="common">Maria pastora</name>
    <name type="synonym">Diviner's sage</name>
    <dbReference type="NCBI Taxonomy" id="28513"/>
    <lineage>
        <taxon>Eukaryota</taxon>
        <taxon>Viridiplantae</taxon>
        <taxon>Streptophyta</taxon>
        <taxon>Embryophyta</taxon>
        <taxon>Tracheophyta</taxon>
        <taxon>Spermatophyta</taxon>
        <taxon>Magnoliopsida</taxon>
        <taxon>eudicotyledons</taxon>
        <taxon>Gunneridae</taxon>
        <taxon>Pentapetalae</taxon>
        <taxon>asterids</taxon>
        <taxon>lamiids</taxon>
        <taxon>Lamiales</taxon>
        <taxon>Lamiaceae</taxon>
        <taxon>Nepetoideae</taxon>
        <taxon>Mentheae</taxon>
        <taxon>Salviinae</taxon>
        <taxon>Salvia</taxon>
        <taxon>Salvia subgen. Calosphace</taxon>
    </lineage>
</organism>
<comment type="caution">
    <text evidence="2">The sequence shown here is derived from an EMBL/GenBank/DDBJ whole genome shotgun (WGS) entry which is preliminary data.</text>
</comment>
<feature type="compositionally biased region" description="Low complexity" evidence="1">
    <location>
        <begin position="18"/>
        <end position="28"/>
    </location>
</feature>
<gene>
    <name evidence="2" type="ORF">AAHA92_10217</name>
</gene>
<protein>
    <submittedName>
        <fullName evidence="2">Uncharacterized protein</fullName>
    </submittedName>
</protein>
<feature type="region of interest" description="Disordered" evidence="1">
    <location>
        <begin position="1"/>
        <end position="32"/>
    </location>
</feature>
<reference evidence="2 3" key="1">
    <citation type="submission" date="2024-06" db="EMBL/GenBank/DDBJ databases">
        <title>A chromosome level genome sequence of Diviner's sage (Salvia divinorum).</title>
        <authorList>
            <person name="Ford S.A."/>
            <person name="Ro D.-K."/>
            <person name="Ness R.W."/>
            <person name="Phillips M.A."/>
        </authorList>
    </citation>
    <scope>NUCLEOTIDE SEQUENCE [LARGE SCALE GENOMIC DNA]</scope>
    <source>
        <strain evidence="2">SAF-2024a</strain>
        <tissue evidence="2">Leaf</tissue>
    </source>
</reference>
<evidence type="ECO:0000313" key="2">
    <source>
        <dbReference type="EMBL" id="KAL1559933.1"/>
    </source>
</evidence>
<dbReference type="Proteomes" id="UP001567538">
    <property type="component" value="Unassembled WGS sequence"/>
</dbReference>
<sequence>MRIHKRRDSTGQAEIMMGRTTGTTGARAISQTGQVKISRISTSPIISAANKGIKVPGVVRTTIIRDMEIPFTTRDLVLINKELDQVSHTQSNRTDR</sequence>
<dbReference type="EMBL" id="JBEAFC010000004">
    <property type="protein sequence ID" value="KAL1559933.1"/>
    <property type="molecule type" value="Genomic_DNA"/>
</dbReference>
<keyword evidence="3" id="KW-1185">Reference proteome</keyword>
<evidence type="ECO:0000313" key="3">
    <source>
        <dbReference type="Proteomes" id="UP001567538"/>
    </source>
</evidence>
<name>A0ABD1HTX4_SALDI</name>